<evidence type="ECO:0000313" key="4">
    <source>
        <dbReference type="Proteomes" id="UP000001950"/>
    </source>
</evidence>
<name>Q4UFI7_THEAN</name>
<accession>Q4UFI7</accession>
<proteinExistence type="predicted"/>
<dbReference type="KEGG" id="tan:TA15485"/>
<feature type="region of interest" description="Disordered" evidence="1">
    <location>
        <begin position="625"/>
        <end position="666"/>
    </location>
</feature>
<feature type="compositionally biased region" description="Polar residues" evidence="1">
    <location>
        <begin position="653"/>
        <end position="666"/>
    </location>
</feature>
<keyword evidence="2" id="KW-0812">Transmembrane</keyword>
<organism evidence="3 4">
    <name type="scientific">Theileria annulata</name>
    <dbReference type="NCBI Taxonomy" id="5874"/>
    <lineage>
        <taxon>Eukaryota</taxon>
        <taxon>Sar</taxon>
        <taxon>Alveolata</taxon>
        <taxon>Apicomplexa</taxon>
        <taxon>Aconoidasida</taxon>
        <taxon>Piroplasmida</taxon>
        <taxon>Theileriidae</taxon>
        <taxon>Theileria</taxon>
    </lineage>
</organism>
<dbReference type="Proteomes" id="UP000001950">
    <property type="component" value="Chromosome 2"/>
</dbReference>
<dbReference type="EMBL" id="CR940348">
    <property type="protein sequence ID" value="CAI74129.1"/>
    <property type="molecule type" value="Genomic_DNA"/>
</dbReference>
<dbReference type="VEuPathDB" id="PiroplasmaDB:TA15485"/>
<evidence type="ECO:0000256" key="2">
    <source>
        <dbReference type="SAM" id="Phobius"/>
    </source>
</evidence>
<keyword evidence="2" id="KW-0472">Membrane</keyword>
<evidence type="ECO:0000313" key="3">
    <source>
        <dbReference type="EMBL" id="CAI74129.1"/>
    </source>
</evidence>
<evidence type="ECO:0000256" key="1">
    <source>
        <dbReference type="SAM" id="MobiDB-lite"/>
    </source>
</evidence>
<keyword evidence="4" id="KW-1185">Reference proteome</keyword>
<feature type="transmembrane region" description="Helical" evidence="2">
    <location>
        <begin position="95"/>
        <end position="119"/>
    </location>
</feature>
<reference evidence="3 4" key="1">
    <citation type="journal article" date="2005" name="Science">
        <title>Genome of the host-cell transforming parasite Theileria annulata compared with T. parva.</title>
        <authorList>
            <person name="Pain A."/>
            <person name="Renauld H."/>
            <person name="Berriman M."/>
            <person name="Murphy L."/>
            <person name="Yeats C.A."/>
            <person name="Weir W."/>
            <person name="Kerhornou A."/>
            <person name="Aslett M."/>
            <person name="Bishop R."/>
            <person name="Bouchier C."/>
            <person name="Cochet M."/>
            <person name="Coulson R.M.R."/>
            <person name="Cronin A."/>
            <person name="de Villiers E.P."/>
            <person name="Fraser A."/>
            <person name="Fosker N."/>
            <person name="Gardner M."/>
            <person name="Goble A."/>
            <person name="Griffiths-Jones S."/>
            <person name="Harris D.E."/>
            <person name="Katzer F."/>
            <person name="Larke N."/>
            <person name="Lord A."/>
            <person name="Maser P."/>
            <person name="McKellar S."/>
            <person name="Mooney P."/>
            <person name="Morton F."/>
            <person name="Nene V."/>
            <person name="O'Neil S."/>
            <person name="Price C."/>
            <person name="Quail M.A."/>
            <person name="Rabbinowitsch E."/>
            <person name="Rawlings N.D."/>
            <person name="Rutter S."/>
            <person name="Saunders D."/>
            <person name="Seeger K."/>
            <person name="Shah T."/>
            <person name="Squares R."/>
            <person name="Squares S."/>
            <person name="Tivey A."/>
            <person name="Walker A.R."/>
            <person name="Woodward J."/>
            <person name="Dobbelaere D.A.E."/>
            <person name="Langsley G."/>
            <person name="Rajandream M.A."/>
            <person name="McKeever D."/>
            <person name="Shiels B."/>
            <person name="Tait A."/>
            <person name="Barrell B.G."/>
            <person name="Hall N."/>
        </authorList>
    </citation>
    <scope>NUCLEOTIDE SEQUENCE [LARGE SCALE GENOMIC DNA]</scope>
    <source>
        <strain evidence="4">Ankara</strain>
    </source>
</reference>
<protein>
    <submittedName>
        <fullName evidence="3">Uncharacterized protein</fullName>
    </submittedName>
</protein>
<dbReference type="InParanoid" id="Q4UFI7"/>
<sequence length="1547" mass="162574">MLWFSISSEDQIQGMATNLKAANTNGTLSGPAGGLNTAATELKSDLSVANAQAFKKANWDSHYGNLVTKDTNANGENLYTGSKDFKTPRKHKFNWIIIPSIVTQWLNFLTYVILLFVYITSLPSMLMGNLVDLIQKLTADNKTDLQLDHSQEQNAGENAKLGKLILMKRWKFWCIIIPSIMTMWSVWSPKTNFVYHGDRNPKNGFGGWKQYASKHVPKESSQECNTDAEANAVVHAWIWHFFDILIPLKIALAIVFIYSLHYKESHSYLLSCFVAQTNEDKATTIDKDKVKIETGTVKDGNCTETAPTTFTTTGGSDAPNILGVCSSTTVATLTTQIESAKLNTTNLTLTLKTQGATITVDGDAEGDSSNGPYTLAGGNLSVSNITLNGDDFPYRLTNIGTLTASLQLSSGTVTIKQDTLITLKLKVANSAQLTVNGANGKTLTGPPFPFSLGAYKVTNNEFLFRYACRCIHILSALHTRYQILKHGEDNPNMFRFGVLPGPFGVDAYGTTRNTSLTFNVTLNNSTTGFQSSGTITITVGAASLKALESPSNVTITLSDGGTIKKYDDPEKPPTPENLKDFKIDETLTKDTKLYILATGTISNPPGLNGSEVTIKATVDVTSSGQPLGDQALTLSPDPDNDPSSEGLGGSITPEGTNNSGPVSISGSSTIKLTGTALESLKSLTENAVTLTGTGGSNFRSSASITVTSTDGNVNFKQLPVSGKLEISKISGSIKKLDEKGKPIELQTTTQLTVGDKLSLDANGEITQPDSARGTNVKLSGTIVVTNKQQQQIGSTLTFSGGPNRTGVGESLSLETNGTIKSDGSKIEIDQNAYSTITAASDTSSSFFTIGASQSSAKLYLHNTTINATGGLKAVATIKATKHGGAEHNGPITSINEGTLRKGAQLQINTQLEAGDILTLSGSANPDVTIEGTIMVTSPGSLGESITLAGLLDGTLTLANGSSNIDVSIGGESLNAKDPKDLAIKGINITCGGLSGTATMEITSDEHDLTTITDPVTINITKLTKDGAKLKTGTGLQSNDTLNLEGTATAGDKSLTLTGKITITNGGNLSSGLRFSGDVTSSGSLTFEDATDGSGVTVTGTLTLSSATLTALQNSNFSLASDNKRALTYKPDLVTKSKISVGTSATGKVKLSGLSLIPVCITNASTGNGFEATANLSLTHTKTSATALKDTGEHNINLTTIATTNLNSAKAEITKGPKDKVASLPAGADILEKETDLVPGDTLTLTITPQGSGTTTTLTGKITVTSPGTLTGPLNLKGGLETSNVSLGGKGTLTSTAGANITNPKYDHMEFHVNHQDTLCCYWGGSHSFGINTTITQASLNLTDLTGSHTLKLQNGDGAVQEVKYTVPEEQKDTINSIKGQASDVKINLKLTLAEVTLTQTSTRSTLKATGTITTTKTVTPTGGQTTLEQNLKKDHDLTFTSNSGLTQTGLPKGTVIIGPRGQHQTLKLTAEPDTDGKPTELTLELKAGTKDILTLSNGSTLNLSGGINGTLTYTDSSGNILIATSINSDTFDQNDFNGTYKIQWLGR</sequence>
<dbReference type="RefSeq" id="XP_951861.1">
    <property type="nucleotide sequence ID" value="XM_946768.1"/>
</dbReference>
<keyword evidence="2" id="KW-1133">Transmembrane helix</keyword>
<dbReference type="GeneID" id="3861619"/>
<gene>
    <name evidence="3" type="ORF">TA15485</name>
</gene>
<feature type="transmembrane region" description="Helical" evidence="2">
    <location>
        <begin position="170"/>
        <end position="187"/>
    </location>
</feature>